<proteinExistence type="predicted"/>
<evidence type="ECO:0000256" key="1">
    <source>
        <dbReference type="SAM" id="MobiDB-lite"/>
    </source>
</evidence>
<dbReference type="HOGENOM" id="CLU_1937875_0_0_1"/>
<feature type="compositionally biased region" description="Low complexity" evidence="1">
    <location>
        <begin position="1"/>
        <end position="12"/>
    </location>
</feature>
<dbReference type="eggNOG" id="ENOG502RDRE">
    <property type="taxonomic scope" value="Eukaryota"/>
</dbReference>
<dbReference type="EMBL" id="DF238782">
    <property type="protein sequence ID" value="GAC94070.1"/>
    <property type="molecule type" value="Genomic_DNA"/>
</dbReference>
<feature type="region of interest" description="Disordered" evidence="1">
    <location>
        <begin position="1"/>
        <end position="66"/>
    </location>
</feature>
<reference evidence="4" key="1">
    <citation type="journal article" date="2013" name="Genome Announc.">
        <title>Draft genome sequence of the basidiomycetous yeast-like fungus Pseudozyma hubeiensis SY62, which produces an abundant amount of the biosurfactant mannosylerythritol lipids.</title>
        <authorList>
            <person name="Konishi M."/>
            <person name="Hatada Y."/>
            <person name="Horiuchi J."/>
        </authorList>
    </citation>
    <scope>NUCLEOTIDE SEQUENCE [LARGE SCALE GENOMIC DNA]</scope>
    <source>
        <strain evidence="4">SY62</strain>
    </source>
</reference>
<gene>
    <name evidence="3" type="ORF">PHSY_001639</name>
</gene>
<protein>
    <submittedName>
        <fullName evidence="3">Chitin synthase</fullName>
    </submittedName>
</protein>
<evidence type="ECO:0000313" key="3">
    <source>
        <dbReference type="EMBL" id="GAC94070.1"/>
    </source>
</evidence>
<feature type="transmembrane region" description="Helical" evidence="2">
    <location>
        <begin position="113"/>
        <end position="131"/>
    </location>
</feature>
<keyword evidence="4" id="KW-1185">Reference proteome</keyword>
<dbReference type="GeneID" id="24106936"/>
<name>R9P7I1_PSEHS</name>
<dbReference type="OrthoDB" id="2555577at2759"/>
<dbReference type="Proteomes" id="UP000014071">
    <property type="component" value="Unassembled WGS sequence"/>
</dbReference>
<keyword evidence="2" id="KW-0472">Membrane</keyword>
<dbReference type="AlphaFoldDB" id="R9P7I1"/>
<keyword evidence="2" id="KW-0812">Transmembrane</keyword>
<keyword evidence="2" id="KW-1133">Transmembrane helix</keyword>
<dbReference type="RefSeq" id="XP_012187657.1">
    <property type="nucleotide sequence ID" value="XM_012332267.1"/>
</dbReference>
<organism evidence="3 4">
    <name type="scientific">Pseudozyma hubeiensis (strain SY62)</name>
    <name type="common">Yeast</name>
    <dbReference type="NCBI Taxonomy" id="1305764"/>
    <lineage>
        <taxon>Eukaryota</taxon>
        <taxon>Fungi</taxon>
        <taxon>Dikarya</taxon>
        <taxon>Basidiomycota</taxon>
        <taxon>Ustilaginomycotina</taxon>
        <taxon>Ustilaginomycetes</taxon>
        <taxon>Ustilaginales</taxon>
        <taxon>Ustilaginaceae</taxon>
        <taxon>Pseudozyma</taxon>
    </lineage>
</organism>
<feature type="compositionally biased region" description="Low complexity" evidence="1">
    <location>
        <begin position="45"/>
        <end position="56"/>
    </location>
</feature>
<sequence length="139" mass="15152">MTASKKSSSSASEPYAPQDELRVLPDEPVPTYETALRQGAGGGAPSPSHHSVPSGSQAQPSYGCSPYTPHGTTRIVIVPASHWHQFPQQPHQPLLPAPVVMEATPIRRAGPRFFLALLQAFMIYMLINLLVDLTVTRKW</sequence>
<evidence type="ECO:0000256" key="2">
    <source>
        <dbReference type="SAM" id="Phobius"/>
    </source>
</evidence>
<accession>R9P7I1</accession>
<evidence type="ECO:0000313" key="4">
    <source>
        <dbReference type="Proteomes" id="UP000014071"/>
    </source>
</evidence>